<feature type="domain" description="Carrier" evidence="8">
    <location>
        <begin position="2339"/>
        <end position="2416"/>
    </location>
</feature>
<proteinExistence type="predicted"/>
<evidence type="ECO:0000313" key="12">
    <source>
        <dbReference type="Proteomes" id="UP001595859"/>
    </source>
</evidence>
<dbReference type="Gene3D" id="1.10.1200.10">
    <property type="entry name" value="ACP-like"/>
    <property type="match status" value="1"/>
</dbReference>
<dbReference type="InterPro" id="IPR036736">
    <property type="entry name" value="ACP-like_sf"/>
</dbReference>
<evidence type="ECO:0000256" key="2">
    <source>
        <dbReference type="ARBA" id="ARBA00022553"/>
    </source>
</evidence>
<reference evidence="12" key="1">
    <citation type="journal article" date="2019" name="Int. J. Syst. Evol. Microbiol.">
        <title>The Global Catalogue of Microorganisms (GCM) 10K type strain sequencing project: providing services to taxonomists for standard genome sequencing and annotation.</title>
        <authorList>
            <consortium name="The Broad Institute Genomics Platform"/>
            <consortium name="The Broad Institute Genome Sequencing Center for Infectious Disease"/>
            <person name="Wu L."/>
            <person name="Ma J."/>
        </authorList>
    </citation>
    <scope>NUCLEOTIDE SEQUENCE [LARGE SCALE GENOMIC DNA]</scope>
    <source>
        <strain evidence="12">ZS-22-S1</strain>
    </source>
</reference>
<accession>A0ABV9RTM1</accession>
<keyword evidence="12" id="KW-1185">Reference proteome</keyword>
<dbReference type="SUPFAM" id="SSF51735">
    <property type="entry name" value="NAD(P)-binding Rossmann-fold domains"/>
    <property type="match status" value="3"/>
</dbReference>
<dbReference type="PROSITE" id="PS01162">
    <property type="entry name" value="QOR_ZETA_CRYSTAL"/>
    <property type="match status" value="1"/>
</dbReference>
<organism evidence="11 12">
    <name type="scientific">Actinophytocola glycyrrhizae</name>
    <dbReference type="NCBI Taxonomy" id="2044873"/>
    <lineage>
        <taxon>Bacteria</taxon>
        <taxon>Bacillati</taxon>
        <taxon>Actinomycetota</taxon>
        <taxon>Actinomycetes</taxon>
        <taxon>Pseudonocardiales</taxon>
        <taxon>Pseudonocardiaceae</taxon>
    </lineage>
</organism>
<gene>
    <name evidence="11" type="ORF">ACFPCV_04140</name>
</gene>
<evidence type="ECO:0000256" key="7">
    <source>
        <dbReference type="PROSITE-ProRule" id="PRU01363"/>
    </source>
</evidence>
<dbReference type="Pfam" id="PF14765">
    <property type="entry name" value="PS-DH"/>
    <property type="match status" value="1"/>
</dbReference>
<dbReference type="Gene3D" id="3.40.47.10">
    <property type="match status" value="1"/>
</dbReference>
<dbReference type="InterPro" id="IPR016035">
    <property type="entry name" value="Acyl_Trfase/lysoPLipase"/>
</dbReference>
<dbReference type="PROSITE" id="PS50075">
    <property type="entry name" value="CARRIER"/>
    <property type="match status" value="1"/>
</dbReference>
<dbReference type="Proteomes" id="UP001595859">
    <property type="component" value="Unassembled WGS sequence"/>
</dbReference>
<dbReference type="Pfam" id="PF08240">
    <property type="entry name" value="ADH_N"/>
    <property type="match status" value="1"/>
</dbReference>
<dbReference type="PROSITE" id="PS00012">
    <property type="entry name" value="PHOSPHOPANTETHEINE"/>
    <property type="match status" value="1"/>
</dbReference>
<feature type="region of interest" description="N-terminal hotdog fold" evidence="7">
    <location>
        <begin position="873"/>
        <end position="992"/>
    </location>
</feature>
<dbReference type="Pfam" id="PF02801">
    <property type="entry name" value="Ketoacyl-synt_C"/>
    <property type="match status" value="1"/>
</dbReference>
<dbReference type="InterPro" id="IPR013968">
    <property type="entry name" value="PKS_KR"/>
</dbReference>
<dbReference type="Pfam" id="PF00698">
    <property type="entry name" value="Acyl_transf_1"/>
    <property type="match status" value="1"/>
</dbReference>
<dbReference type="SUPFAM" id="SSF50129">
    <property type="entry name" value="GroES-like"/>
    <property type="match status" value="1"/>
</dbReference>
<evidence type="ECO:0000256" key="1">
    <source>
        <dbReference type="ARBA" id="ARBA00022450"/>
    </source>
</evidence>
<evidence type="ECO:0000256" key="3">
    <source>
        <dbReference type="ARBA" id="ARBA00022679"/>
    </source>
</evidence>
<dbReference type="InterPro" id="IPR049552">
    <property type="entry name" value="PKS_DH_N"/>
</dbReference>
<dbReference type="SMART" id="SM00826">
    <property type="entry name" value="PKS_DH"/>
    <property type="match status" value="1"/>
</dbReference>
<dbReference type="SUPFAM" id="SSF47336">
    <property type="entry name" value="ACP-like"/>
    <property type="match status" value="1"/>
</dbReference>
<dbReference type="Pfam" id="PF08242">
    <property type="entry name" value="Methyltransf_12"/>
    <property type="match status" value="1"/>
</dbReference>
<dbReference type="InterPro" id="IPR020841">
    <property type="entry name" value="PKS_Beta-ketoAc_synthase_dom"/>
</dbReference>
<dbReference type="InterPro" id="IPR049900">
    <property type="entry name" value="PKS_mFAS_DH"/>
</dbReference>
<keyword evidence="1" id="KW-0596">Phosphopantetheine</keyword>
<dbReference type="InterPro" id="IPR002364">
    <property type="entry name" value="Quin_OxRdtase/zeta-crystal_CS"/>
</dbReference>
<dbReference type="InterPro" id="IPR050091">
    <property type="entry name" value="PKS_NRPS_Biosynth_Enz"/>
</dbReference>
<comment type="caution">
    <text evidence="11">The sequence shown here is derived from an EMBL/GenBank/DDBJ whole genome shotgun (WGS) entry which is preliminary data.</text>
</comment>
<dbReference type="Gene3D" id="3.10.129.110">
    <property type="entry name" value="Polyketide synthase dehydratase"/>
    <property type="match status" value="1"/>
</dbReference>
<dbReference type="InterPro" id="IPR020843">
    <property type="entry name" value="ER"/>
</dbReference>
<dbReference type="SMART" id="SM00825">
    <property type="entry name" value="PKS_KS"/>
    <property type="match status" value="1"/>
</dbReference>
<keyword evidence="3" id="KW-0808">Transferase</keyword>
<dbReference type="InterPro" id="IPR001227">
    <property type="entry name" value="Ac_transferase_dom_sf"/>
</dbReference>
<keyword evidence="4" id="KW-0521">NADP</keyword>
<dbReference type="PROSITE" id="PS00606">
    <property type="entry name" value="KS3_1"/>
    <property type="match status" value="1"/>
</dbReference>
<dbReference type="InterPro" id="IPR057326">
    <property type="entry name" value="KR_dom"/>
</dbReference>
<dbReference type="InterPro" id="IPR042104">
    <property type="entry name" value="PKS_dehydratase_sf"/>
</dbReference>
<dbReference type="InterPro" id="IPR018201">
    <property type="entry name" value="Ketoacyl_synth_AS"/>
</dbReference>
<dbReference type="Pfam" id="PF16197">
    <property type="entry name" value="KAsynt_C_assoc"/>
    <property type="match status" value="1"/>
</dbReference>
<evidence type="ECO:0000313" key="11">
    <source>
        <dbReference type="EMBL" id="MFC4852683.1"/>
    </source>
</evidence>
<dbReference type="SUPFAM" id="SSF53335">
    <property type="entry name" value="S-adenosyl-L-methionine-dependent methyltransferases"/>
    <property type="match status" value="1"/>
</dbReference>
<dbReference type="InterPro" id="IPR032821">
    <property type="entry name" value="PKS_assoc"/>
</dbReference>
<dbReference type="Pfam" id="PF21089">
    <property type="entry name" value="PKS_DH_N"/>
    <property type="match status" value="1"/>
</dbReference>
<dbReference type="InterPro" id="IPR014030">
    <property type="entry name" value="Ketoacyl_synth_N"/>
</dbReference>
<dbReference type="InterPro" id="IPR029063">
    <property type="entry name" value="SAM-dependent_MTases_sf"/>
</dbReference>
<feature type="region of interest" description="C-terminal hotdog fold" evidence="7">
    <location>
        <begin position="1006"/>
        <end position="1153"/>
    </location>
</feature>
<dbReference type="PROSITE" id="PS52004">
    <property type="entry name" value="KS3_2"/>
    <property type="match status" value="1"/>
</dbReference>
<feature type="active site" description="Proton donor; for dehydratase activity" evidence="7">
    <location>
        <position position="1067"/>
    </location>
</feature>
<evidence type="ECO:0000259" key="10">
    <source>
        <dbReference type="PROSITE" id="PS52019"/>
    </source>
</evidence>
<dbReference type="Gene3D" id="3.40.366.10">
    <property type="entry name" value="Malonyl-Coenzyme A Acyl Carrier Protein, domain 2"/>
    <property type="match status" value="1"/>
</dbReference>
<dbReference type="RefSeq" id="WP_378054614.1">
    <property type="nucleotide sequence ID" value="NZ_JBHSIS010000002.1"/>
</dbReference>
<dbReference type="InterPro" id="IPR016036">
    <property type="entry name" value="Malonyl_transacylase_ACP-bd"/>
</dbReference>
<dbReference type="CDD" id="cd02440">
    <property type="entry name" value="AdoMet_MTases"/>
    <property type="match status" value="1"/>
</dbReference>
<dbReference type="SUPFAM" id="SSF53901">
    <property type="entry name" value="Thiolase-like"/>
    <property type="match status" value="1"/>
</dbReference>
<dbReference type="EMBL" id="JBHSIS010000002">
    <property type="protein sequence ID" value="MFC4852683.1"/>
    <property type="molecule type" value="Genomic_DNA"/>
</dbReference>
<keyword evidence="2" id="KW-0597">Phosphoprotein</keyword>
<evidence type="ECO:0000259" key="8">
    <source>
        <dbReference type="PROSITE" id="PS50075"/>
    </source>
</evidence>
<dbReference type="InterPro" id="IPR013154">
    <property type="entry name" value="ADH-like_N"/>
</dbReference>
<dbReference type="SUPFAM" id="SSF52151">
    <property type="entry name" value="FabD/lysophospholipase-like"/>
    <property type="match status" value="1"/>
</dbReference>
<name>A0ABV9RTM1_9PSEU</name>
<keyword evidence="5" id="KW-0511">Multifunctional enzyme</keyword>
<dbReference type="Pfam" id="PF00109">
    <property type="entry name" value="ketoacyl-synt"/>
    <property type="match status" value="1"/>
</dbReference>
<dbReference type="PANTHER" id="PTHR43775:SF37">
    <property type="entry name" value="SI:DKEY-61P9.11"/>
    <property type="match status" value="1"/>
</dbReference>
<dbReference type="InterPro" id="IPR013149">
    <property type="entry name" value="ADH-like_C"/>
</dbReference>
<dbReference type="InterPro" id="IPR049551">
    <property type="entry name" value="PKS_DH_C"/>
</dbReference>
<dbReference type="InterPro" id="IPR006162">
    <property type="entry name" value="Ppantetheine_attach_site"/>
</dbReference>
<dbReference type="InterPro" id="IPR009081">
    <property type="entry name" value="PP-bd_ACP"/>
</dbReference>
<dbReference type="Pfam" id="PF08659">
    <property type="entry name" value="KR"/>
    <property type="match status" value="1"/>
</dbReference>
<dbReference type="SMART" id="SM00823">
    <property type="entry name" value="PKS_PP"/>
    <property type="match status" value="1"/>
</dbReference>
<sequence length="2426" mass="258126">MADEIAMVGVGCRFPGGVDDLDGLWSLLSAGRTAVGEPPPDRFDVERYWDTNQMRPAKSYTFQGGYLDDIAGFDAEYFGISPREAVSIDPQQRLVLELGFEALDDAGIDPASLAGTDAAVFVGVSAPDYGGQHFGTPGTIGPYTNSGAALSNTANRLSYHLDVHGPSLKVDTACASSSNAVHLACEHLRAGNGRVAFAAGVNVLLNPLTTVGFAKAGFLSRTGQCRPFAAAADGYVRGEGAGVVVLKRLADAIADGDRVHAVVAGSGTNSDGHTTGLVLPSADAQEALLRQVYDRFALDPDDLAYLEAHGTGTPIGDPIECRAIGRALGVPRTGGPLPIGSVKANLGHLEPASGMAGLCKAILVLRHGMVPPTPNAAPRSTDIDFDGLALTPVPTALPSAGRLVGINSFGFGGTNVHIVLEKPPVPGAGTAADREVPLVVSARTGKALADAVARMDERLTGCADFADVAYSSWHRRAQHPYRRVVLAADAERARERLAEQVPARRAAERGRVAFVYSGHGAQWAGMAADLLGTDPVFTHVITEIDALLRQRVGWTVGDELPATESRMHDTRVIQPATFAVQAAITAVLAEYGVLPDAVYGHSSGEIAAAHAAGIHDLDQAVELAVVRSETQARAKGLGRMAAVNLGPDEAGRLLTRYDGRLEIAGVNSGQDVTVAGPDEDLRDLARVLADRDVFCRVLDLDYPFHSAAMDPLLPSLRDALAYLTPKAASVDFVSTVTGEHLAGDQLDAGYWCRNVREPVRFASATEHLLADGFDTFVEIGPHPVLRTYLKRAAEGHAEGTVLVLPTLTRSEPGPRALRTAVEATLAAGAAFDRDRFFPHGGRMVRLPGYPWQRERFWLGNKYTWSGNTVPPDHVLLGDRVAVADPTWRSTVDPARLPWLSGHRAAGTPIMPAAGYLEMGWAAGQLVHDGPVEVHELQITKPVVQPDDEMALPELQVSLSEEDGVFRVATRAAGSQVWQGHARGRVRRRVATPPAPLDLAALRARFTEHGTHVDRRTFYADGEQLGLGYGPDFVVIGQAWVAGMAVLADFDCGHLDTTGFHAHPAWTDAGLQAAIELGRMVAGHVTQEHAYMPVSVGSARLWRKPATTGVVHFRARTVSSTAATADITLADDTGEVLLELLDCRFLRVKVADRHAVRRQRVELRAAPRGRAAATEVAWTPPEPVVPPEPGHDRYRRRRIALTAAFATGACAELLGGAATFFTDDLVAAGVRPEFVPLLDLLLDIAADHGHLEWLGEFQGRARWAIRSDVTGPGLGELLDEFPDRVPDLTLACRTGLHLAGLLRGERDVQEILLPTHGSDTLAHFHGLSPTTRPAHGAAAATMRSLVAAWPPDRPLRVLEVGAGTGALTAALLPVLPPERTQYVLTDASPSFLVPAQARFARYDFVEYRTFDLDSPDVEPGTFDVVVAANALHMAADLRAALHALGAALTDHGLLLLVENHDLPMVALPFGLVPGFWSMTDRDLRPTSPLLPPARWRELLAANGFRSPHVVDTGMCSVAITRRGPRAEPLPPVPLAAPSGRFVVVAEDGSRTGVAAAVADTLAEQGADVVRGDPHTDAACWLGGPSTDVVLVLAESGADPADALAVTTRRFWTIRAFVSAAAELHTGTVTRLWLVTSATGAIPEPAPATTPVDAALWGAARVAAAEAGGLGIRRVALAGDVPVTELVRELLEPEDEDEVVLTAAGRFVPRLRDLPPAVADDPATSYRLVTRSAGPTYRLAWEATDLPRPGPGQLVAEVKATGINYRDALIAVGMLPDWVVERGSTGARLGGECAAVVTEVGPGVTRFRPGDEVYGFIPASLASHVVVDQSLVGAVPAELDLVSAAGTPVALLSVHYGLRMLAQLAEGEVVLVHGAAGGVGLAAIQCVRAVGATVIATAGTEEKRDFLRLLGVEHVFDSRSLGFVTDVLEVTDGHGVDVVLNSLGGEFIGRSLELLRLGGRFVELGKRDIYSDRNVSLHAFRNNISYFALDIDQLGKHRLGTVAAEYDKLLDLMRARVHRPLPQRVFSTGQIAEAFRSIQHSRHIGKLIVRFDERPPVERRTPRTVACDPAGTYLVTGGACGLGAETARWLVDRGARHLVLVNRRGAQVPGAREVVAELTGRGATVSVHAADVTDESAMRALIAAIDDGDAPLRGVVHAAMVLDDALSTELTPERFQAVLAPKMAGALVLDRLTGGHDLDLFLMYSSVAALFGNAGQAPYCAGNLFLEALARARRARGLPGQAIAWGIVGEVGFVARDEALTRTVTRAGLRLLSAQQVRTALDELVGGPDVAMVWSHDGEFLRRIYPHLTTRRLGELVGAGDVADDEYDDLTERLRQASVEDAIVLTADTIVNTLAEVLAVAPERIDRDKPLDQVGVDSLMGAELVAKMRRRLGREIPVMRVISSGGIDDLARSLATHFKAEEGRVQST</sequence>
<dbReference type="SUPFAM" id="SSF55048">
    <property type="entry name" value="Probable ACP-binding domain of malonyl-CoA ACP transacylase"/>
    <property type="match status" value="1"/>
</dbReference>
<dbReference type="Pfam" id="PF00107">
    <property type="entry name" value="ADH_zinc_N"/>
    <property type="match status" value="1"/>
</dbReference>
<keyword evidence="6" id="KW-0012">Acyltransferase</keyword>
<protein>
    <submittedName>
        <fullName evidence="11">SDR family NAD(P)-dependent oxidoreductase</fullName>
    </submittedName>
</protein>
<dbReference type="InterPro" id="IPR016039">
    <property type="entry name" value="Thiolase-like"/>
</dbReference>
<feature type="active site" description="Proton acceptor; for dehydratase activity" evidence="7">
    <location>
        <position position="902"/>
    </location>
</feature>
<dbReference type="InterPro" id="IPR013217">
    <property type="entry name" value="Methyltransf_12"/>
</dbReference>
<feature type="domain" description="Ketosynthase family 3 (KS3)" evidence="9">
    <location>
        <begin position="2"/>
        <end position="422"/>
    </location>
</feature>
<evidence type="ECO:0000256" key="5">
    <source>
        <dbReference type="ARBA" id="ARBA00023268"/>
    </source>
</evidence>
<dbReference type="InterPro" id="IPR020806">
    <property type="entry name" value="PKS_PP-bd"/>
</dbReference>
<dbReference type="InterPro" id="IPR036291">
    <property type="entry name" value="NAD(P)-bd_dom_sf"/>
</dbReference>
<dbReference type="Gene3D" id="3.30.70.3290">
    <property type="match status" value="1"/>
</dbReference>
<dbReference type="Pfam" id="PF00550">
    <property type="entry name" value="PP-binding"/>
    <property type="match status" value="1"/>
</dbReference>
<dbReference type="InterPro" id="IPR014031">
    <property type="entry name" value="Ketoacyl_synth_C"/>
</dbReference>
<dbReference type="SMART" id="SM00827">
    <property type="entry name" value="PKS_AT"/>
    <property type="match status" value="1"/>
</dbReference>
<dbReference type="Gene3D" id="3.40.50.150">
    <property type="entry name" value="Vaccinia Virus protein VP39"/>
    <property type="match status" value="1"/>
</dbReference>
<evidence type="ECO:0000259" key="9">
    <source>
        <dbReference type="PROSITE" id="PS52004"/>
    </source>
</evidence>
<dbReference type="Gene3D" id="3.40.50.720">
    <property type="entry name" value="NAD(P)-binding Rossmann-like Domain"/>
    <property type="match status" value="3"/>
</dbReference>
<dbReference type="InterPro" id="IPR020807">
    <property type="entry name" value="PKS_DH"/>
</dbReference>
<dbReference type="CDD" id="cd05195">
    <property type="entry name" value="enoyl_red"/>
    <property type="match status" value="1"/>
</dbReference>
<dbReference type="Gene3D" id="3.90.180.10">
    <property type="entry name" value="Medium-chain alcohol dehydrogenases, catalytic domain"/>
    <property type="match status" value="1"/>
</dbReference>
<dbReference type="PANTHER" id="PTHR43775">
    <property type="entry name" value="FATTY ACID SYNTHASE"/>
    <property type="match status" value="1"/>
</dbReference>
<dbReference type="SMART" id="SM00822">
    <property type="entry name" value="PKS_KR"/>
    <property type="match status" value="1"/>
</dbReference>
<dbReference type="CDD" id="cd00833">
    <property type="entry name" value="PKS"/>
    <property type="match status" value="1"/>
</dbReference>
<dbReference type="InterPro" id="IPR014043">
    <property type="entry name" value="Acyl_transferase_dom"/>
</dbReference>
<dbReference type="SMART" id="SM00829">
    <property type="entry name" value="PKS_ER"/>
    <property type="match status" value="1"/>
</dbReference>
<evidence type="ECO:0000256" key="6">
    <source>
        <dbReference type="ARBA" id="ARBA00023315"/>
    </source>
</evidence>
<dbReference type="InterPro" id="IPR011032">
    <property type="entry name" value="GroES-like_sf"/>
</dbReference>
<evidence type="ECO:0000256" key="4">
    <source>
        <dbReference type="ARBA" id="ARBA00022857"/>
    </source>
</evidence>
<dbReference type="PROSITE" id="PS52019">
    <property type="entry name" value="PKS_MFAS_DH"/>
    <property type="match status" value="1"/>
</dbReference>
<feature type="domain" description="PKS/mFAS DH" evidence="10">
    <location>
        <begin position="873"/>
        <end position="1153"/>
    </location>
</feature>